<protein>
    <submittedName>
        <fullName evidence="2">Mediator of RNA polymerase II transcription subunit 13</fullName>
    </submittedName>
</protein>
<dbReference type="WBParaSite" id="PS1159_v2.g20837.t1">
    <property type="protein sequence ID" value="PS1159_v2.g20837.t1"/>
    <property type="gene ID" value="PS1159_v2.g20837"/>
</dbReference>
<dbReference type="Proteomes" id="UP000887580">
    <property type="component" value="Unplaced"/>
</dbReference>
<sequence>MVSYPSSSLEDCLTNVVSWTEFTGINWISLISPTPVENANNCPILKAYNECQKLRIYSFWRRRPPTGVVNKSAQKSPKITGMEAKELWIFWYENSEPSIVKEFKENGLIQDQSGSFASNGLDYKIRILLYDALHRIIESGCILKKFVRFGRWFCQPLTELITTRKKILPRYMIAFQFTFCTFGNQVCISPRFQRQPTLLSITKKHLLQKLRQKVILAPWGIVGHILPEQAHFDLDKSEPAETEADKSAEEKTNLLSSFGGLYSTPEKDKTATKKQLEEILKKYYDDFLFSVGYPEIPSISSDLPQVLAVEIDGITTFWPTALVAICIDDLKDDEEDVEEEGSEIEFIDPPSTSPSSYYAGCRAAQRIFEDALLPPPDRHDERLTLMDCTQKELCCCKSCNIPEVPFDSLPSISPAGILNPNTPHSIAKISEPPSVPPTSIESVHSTSGEIKHLRRPPKPRYKQQTFSQQIDYQKERPKSPKIEAEVEEARRNDFAPTTSWAHANIAGECPINHMGQNGGYTVALSDNIWNVLPIFRGDQEWDETHAIQRPASPYTPITVVTPEYSQYNTDDESMTIEQDFHRRDKPHGVSSNVREDEPAEPIQPEHSILRSLLDSTDESSPTSPAGDGRESRASSSSYGSDIQLNNPKQRRYRKRSNLGVTIDFVYDEFKKRRIIMKNLPSIDIGRLGVPKVSEYFEAGDLPEVEYFDEDDYYYPSVRMESSDLEDEDEYEESNYDSHQQRMNEREIERYAAPIERIPNPMASADDSLKAYPPQQPQQTGFDELGSFAAARSSTFEDAEMLLDSSDLMEADAANENIEPQPSTSAQVPSAKVEGTKSLKDALQHAIVPISEIPEEVSESTKRALEAFQKRNPFPLSKEVKRKQQLEQEELLRDLISPDPIPIRTLSRRTLNKVYNKIHEKIDPLFEMIDNIHEVLPNVNIYKYEGCAPMIQCKEFYGDPFKDNVRIQPNMFEAIDERNGREAIPLPPKYIKKINVKNAKIVEKINLQKAEEREQSFRYGLMQTQQQQQHQQQQQFNQNNMYYHHQQHQQRMLMNHQRHQSFMSNNSPQMNGMNPMFNNNIPPQSTPSPMSTPRYMQPHSNTITVCGSNTGGSVQMADMGIGMNGFPGMVGGGAGQPPITSTPNSMLPYGPSPQMSNNNNAFMPPSHPHHPPPPPYNPMMSNGYNQTNSRMSSSDNLLLNPFEPLPLATPELTGLQMFEKIQKSIGFIFVALLRDSIFDLHYDAVYDSCPLCSCTESIRTNEYGIYLSISLDSQFSDNFYSDEKTSEERITATRFGGFFVKNRDIDGCFCAFSAVRHRTLCFANSNLFTDDIREATGGPVVVEVDKPELKWFNPLKSNDWKFIDVFRWYLLGHDLSAYIRTGYFIGDEPILDKIEEFDRLVSPKKEYIINGIDQSELDYIVSSVLDASSLGQIVMSERTSRKQPPTDLTSLIHPWAVQLAEKTPQLNEIEYCGFMPKVVGILEDTAQLVRSSTTPGNIVEGPLTWKSLHQKATKMYKIQKSDTEEDTLHNPEPIPNIVVGSEKDLILTSPTAIWAWDRYGLAPYSWPKNILYLAIIPDHSFATEKTKSFDSNSLITEKCKIFLEDLSSVYEKNRLGRHLPLPPPKNNKDSTLSNGIIKIPLQNLNNSNDQKSLTQKLEYFITQYLQLISQVFGTEITCFEKRTFLEAVYRDFYADHHSSAVPTDATTMPPPAAVPNNPPPPPNSTSSPMPPSDSTTSFDSSMFNHQQQSSLQNQQSQQNVNSPLPNMGLFDSGNPQTPDQSIPPINNNFGSTDDPLSPISISNGVDELMINDEENPALPHVLVIYIINPFFFGSANSQEYFSKLVTVKLLKSFNNILANLDHIKKPRVQIELIDIRTIFDYSAFSNDPLQEYFHPLNQSTVNDPMASINALRKLAFTVYSQPRQLHVEDIRPLLSKSMTRFGPFSQATDILDTLVNNPSSTYRIPTSPFILAPKSSNYEITQQQKLKIKNPDEKVLFVTYCLIKDDFLIVSVTDDRGELNDTEIISISRRTTPKKSQDQKMSSQVSLVVEAIQRLWAYIQGIMSMDTKNWRLVIGRFGKIGHGEFKAWTSILAKKNLQSYNSILKGKDKELQTPATDKPSILTASTSCKTCSLNPGFVETPALIAACLVSTEADAYFKIFPELLADPKQRGGKINPNDYSITHIMVFPTSPCISNEVDTGLVEDKEDDFFFNAAADDTGMEIDDIGIDINDLGEVSATTTSIANQPIAMGFLISTAPALNVPDWFWSQCPNAKNDTPVHLRSALHISVPHVQQNDDVMLAMTENHPLESNKTEEVLTYILQTYNELSWLNIDFISGQRKSCLPIHIQNLLKLYNGFDTTLY</sequence>
<evidence type="ECO:0000313" key="1">
    <source>
        <dbReference type="Proteomes" id="UP000887580"/>
    </source>
</evidence>
<proteinExistence type="predicted"/>
<reference evidence="2" key="1">
    <citation type="submission" date="2022-11" db="UniProtKB">
        <authorList>
            <consortium name="WormBaseParasite"/>
        </authorList>
    </citation>
    <scope>IDENTIFICATION</scope>
</reference>
<name>A0AC35FTW3_9BILA</name>
<evidence type="ECO:0000313" key="2">
    <source>
        <dbReference type="WBParaSite" id="PS1159_v2.g20837.t1"/>
    </source>
</evidence>
<organism evidence="1 2">
    <name type="scientific">Panagrolaimus sp. PS1159</name>
    <dbReference type="NCBI Taxonomy" id="55785"/>
    <lineage>
        <taxon>Eukaryota</taxon>
        <taxon>Metazoa</taxon>
        <taxon>Ecdysozoa</taxon>
        <taxon>Nematoda</taxon>
        <taxon>Chromadorea</taxon>
        <taxon>Rhabditida</taxon>
        <taxon>Tylenchina</taxon>
        <taxon>Panagrolaimomorpha</taxon>
        <taxon>Panagrolaimoidea</taxon>
        <taxon>Panagrolaimidae</taxon>
        <taxon>Panagrolaimus</taxon>
    </lineage>
</organism>
<accession>A0AC35FTW3</accession>